<organism evidence="1 2">
    <name type="scientific">Streptomyces fradiae</name>
    <name type="common">Streptomyces roseoflavus</name>
    <dbReference type="NCBI Taxonomy" id="1906"/>
    <lineage>
        <taxon>Bacteria</taxon>
        <taxon>Bacillati</taxon>
        <taxon>Actinomycetota</taxon>
        <taxon>Actinomycetes</taxon>
        <taxon>Kitasatosporales</taxon>
        <taxon>Streptomycetaceae</taxon>
        <taxon>Streptomyces</taxon>
    </lineage>
</organism>
<comment type="caution">
    <text evidence="1">The sequence shown here is derived from an EMBL/GenBank/DDBJ whole genome shotgun (WGS) entry which is preliminary data.</text>
</comment>
<gene>
    <name evidence="1" type="ORF">ADZ36_28200</name>
</gene>
<protein>
    <submittedName>
        <fullName evidence="1">LacI family transcriptional regulator</fullName>
    </submittedName>
</protein>
<evidence type="ECO:0000313" key="2">
    <source>
        <dbReference type="Proteomes" id="UP000037185"/>
    </source>
</evidence>
<dbReference type="Proteomes" id="UP000037185">
    <property type="component" value="Unassembled WGS sequence"/>
</dbReference>
<name>A0ACC4W3T3_STRFR</name>
<sequence>MTESAGAQPLGRPGPNASPTLEQVARAAGVSRATASRAINGLPYVSEKAREQVAHAVEVLGYRANQVARSLATRRTGSIALVMSEPGNFVLSDPFFARVLRGIYSGLSGSQLQLVLLMTNEQDEDGFARYLCGGHVDGALVVSLHGEDPLPSLLVEAGLPVVLGGRPLVRVDAPYVDVDNFNGACLAARHLIDTGRTRVATIAGPADMAVGMDRLSGWRRGMAGTGFPTDAVAHGDFTVEGGAAAMRRLLESHPDLDAVFAASDLMAVGALQTLQAAGRRIPEDVAVVGFDNLDIAATASPPLTTVRQPIEEFGRTMTWRLLAQLSGEAGLPPSILLQTELVRRESA</sequence>
<proteinExistence type="predicted"/>
<accession>A0ACC4W3T3</accession>
<reference evidence="1" key="1">
    <citation type="submission" date="2015-07" db="EMBL/GenBank/DDBJ databases">
        <title>Draft genome sequence of Streptomyces fradiae, a resistant strain to nitron-oligomycin.</title>
        <authorList>
            <person name="Vatlin A.A."/>
            <person name="Bekker O.B."/>
            <person name="Danilenko V.N."/>
        </authorList>
    </citation>
    <scope>NUCLEOTIDE SEQUENCE</scope>
    <source>
        <strain evidence="1">Olg1-1</strain>
    </source>
</reference>
<dbReference type="EMBL" id="LGSP01000092">
    <property type="protein sequence ID" value="KNE79311.1"/>
    <property type="molecule type" value="Genomic_DNA"/>
</dbReference>
<evidence type="ECO:0000313" key="1">
    <source>
        <dbReference type="EMBL" id="KNE79311.1"/>
    </source>
</evidence>
<keyword evidence="2" id="KW-1185">Reference proteome</keyword>